<sequence length="321" mass="34902">MVHRIALEKGDLRAGILTRGAILQELTFAPRPQSLVLGAPDLPPYEGPLAYFGAIVGPVANRISGGRARIDANVYDFDANQAGRHTLHGGFTGLHARIWEVVSHAPDRVTLALDLPDGTDGFPGARRIRAEYRLTAEATLDLTIEAETDATTLMNLAHHAFWNLDGAPDWAGHSLQIAAEHYLPVDAETLPTGEIAAVAGTPYDFRTTRQIRPGEAPPLDHNFCLASGRREMTEVLVLTGRDGVRMTLSTTEPGLQVFDSAPTDTQPHEGHLGVPYGPGCGFAIEPQGWPDAPNRPEFPSVRLDPGQTYRQHTRYAFSLRD</sequence>
<dbReference type="GO" id="GO:0006006">
    <property type="term" value="P:glucose metabolic process"/>
    <property type="evidence" value="ECO:0007669"/>
    <property type="project" value="TreeGrafter"/>
</dbReference>
<accession>A0A438AK62</accession>
<dbReference type="GO" id="GO:0033499">
    <property type="term" value="P:galactose catabolic process via UDP-galactose, Leloir pathway"/>
    <property type="evidence" value="ECO:0007669"/>
    <property type="project" value="TreeGrafter"/>
</dbReference>
<dbReference type="SUPFAM" id="SSF74650">
    <property type="entry name" value="Galactose mutarotase-like"/>
    <property type="match status" value="1"/>
</dbReference>
<evidence type="ECO:0000313" key="5">
    <source>
        <dbReference type="EMBL" id="RVV99072.1"/>
    </source>
</evidence>
<dbReference type="OrthoDB" id="9779408at2"/>
<gene>
    <name evidence="5" type="ORF">EKE94_06705</name>
</gene>
<dbReference type="CDD" id="cd09019">
    <property type="entry name" value="galactose_mutarotase_like"/>
    <property type="match status" value="1"/>
</dbReference>
<reference evidence="5 6" key="1">
    <citation type="submission" date="2018-11" db="EMBL/GenBank/DDBJ databases">
        <title>Mesobaculum littorinae gen. nov., sp. nov., isolated from Littorina scabra that represents a novel genus of the order Rhodobacteraceae.</title>
        <authorList>
            <person name="Li F."/>
        </authorList>
    </citation>
    <scope>NUCLEOTIDE SEQUENCE [LARGE SCALE GENOMIC DNA]</scope>
    <source>
        <strain evidence="5 6">M0103</strain>
    </source>
</reference>
<dbReference type="PANTHER" id="PTHR10091:SF0">
    <property type="entry name" value="GALACTOSE MUTAROTASE"/>
    <property type="match status" value="1"/>
</dbReference>
<keyword evidence="3" id="KW-0119">Carbohydrate metabolism</keyword>
<dbReference type="EMBL" id="RQXX01000002">
    <property type="protein sequence ID" value="RVV99072.1"/>
    <property type="molecule type" value="Genomic_DNA"/>
</dbReference>
<comment type="similarity">
    <text evidence="1">Belongs to the aldose epimerase family.</text>
</comment>
<evidence type="ECO:0000313" key="6">
    <source>
        <dbReference type="Proteomes" id="UP000285908"/>
    </source>
</evidence>
<dbReference type="InterPro" id="IPR014718">
    <property type="entry name" value="GH-type_carb-bd"/>
</dbReference>
<dbReference type="Pfam" id="PF01263">
    <property type="entry name" value="Aldose_epim"/>
    <property type="match status" value="1"/>
</dbReference>
<dbReference type="Gene3D" id="2.70.98.10">
    <property type="match status" value="1"/>
</dbReference>
<keyword evidence="2" id="KW-0413">Isomerase</keyword>
<evidence type="ECO:0000256" key="4">
    <source>
        <dbReference type="SAM" id="MobiDB-lite"/>
    </source>
</evidence>
<dbReference type="InterPro" id="IPR011013">
    <property type="entry name" value="Gal_mutarotase_sf_dom"/>
</dbReference>
<keyword evidence="6" id="KW-1185">Reference proteome</keyword>
<organism evidence="5 6">
    <name type="scientific">Mesobaculum littorinae</name>
    <dbReference type="NCBI Taxonomy" id="2486419"/>
    <lineage>
        <taxon>Bacteria</taxon>
        <taxon>Pseudomonadati</taxon>
        <taxon>Pseudomonadota</taxon>
        <taxon>Alphaproteobacteria</taxon>
        <taxon>Rhodobacterales</taxon>
        <taxon>Roseobacteraceae</taxon>
        <taxon>Mesobaculum</taxon>
    </lineage>
</organism>
<protein>
    <submittedName>
        <fullName evidence="5">Galactose mutarotase</fullName>
    </submittedName>
</protein>
<dbReference type="GO" id="GO:0030246">
    <property type="term" value="F:carbohydrate binding"/>
    <property type="evidence" value="ECO:0007669"/>
    <property type="project" value="InterPro"/>
</dbReference>
<dbReference type="GO" id="GO:0004034">
    <property type="term" value="F:aldose 1-epimerase activity"/>
    <property type="evidence" value="ECO:0007669"/>
    <property type="project" value="TreeGrafter"/>
</dbReference>
<evidence type="ECO:0000256" key="1">
    <source>
        <dbReference type="ARBA" id="ARBA00006206"/>
    </source>
</evidence>
<dbReference type="Proteomes" id="UP000285908">
    <property type="component" value="Unassembled WGS sequence"/>
</dbReference>
<dbReference type="AlphaFoldDB" id="A0A438AK62"/>
<dbReference type="InterPro" id="IPR008183">
    <property type="entry name" value="Aldose_1/G6P_1-epimerase"/>
</dbReference>
<dbReference type="PANTHER" id="PTHR10091">
    <property type="entry name" value="ALDOSE-1-EPIMERASE"/>
    <property type="match status" value="1"/>
</dbReference>
<proteinExistence type="inferred from homology"/>
<feature type="region of interest" description="Disordered" evidence="4">
    <location>
        <begin position="287"/>
        <end position="306"/>
    </location>
</feature>
<comment type="caution">
    <text evidence="5">The sequence shown here is derived from an EMBL/GenBank/DDBJ whole genome shotgun (WGS) entry which is preliminary data.</text>
</comment>
<evidence type="ECO:0000256" key="3">
    <source>
        <dbReference type="ARBA" id="ARBA00023277"/>
    </source>
</evidence>
<dbReference type="InterPro" id="IPR047215">
    <property type="entry name" value="Galactose_mutarotase-like"/>
</dbReference>
<evidence type="ECO:0000256" key="2">
    <source>
        <dbReference type="ARBA" id="ARBA00023235"/>
    </source>
</evidence>
<name>A0A438AK62_9RHOB</name>